<dbReference type="InterPro" id="IPR016208">
    <property type="entry name" value="Ald_Oxase/xanthine_DH-like"/>
</dbReference>
<dbReference type="InterPro" id="IPR000674">
    <property type="entry name" value="Ald_Oxase/Xan_DH_a/b"/>
</dbReference>
<dbReference type="InterPro" id="IPR036856">
    <property type="entry name" value="Ald_Oxase/Xan_DH_a/b_sf"/>
</dbReference>
<dbReference type="Pfam" id="PF02738">
    <property type="entry name" value="MoCoBD_1"/>
    <property type="match status" value="1"/>
</dbReference>
<dbReference type="Gene3D" id="3.90.1170.50">
    <property type="entry name" value="Aldehyde oxidase/xanthine dehydrogenase, a/b hammerhead"/>
    <property type="match status" value="1"/>
</dbReference>
<dbReference type="PANTHER" id="PTHR11908">
    <property type="entry name" value="XANTHINE DEHYDROGENASE"/>
    <property type="match status" value="1"/>
</dbReference>
<dbReference type="SUPFAM" id="SSF54665">
    <property type="entry name" value="CO dehydrogenase molybdoprotein N-domain-like"/>
    <property type="match status" value="1"/>
</dbReference>
<evidence type="ECO:0000313" key="6">
    <source>
        <dbReference type="Proteomes" id="UP000219167"/>
    </source>
</evidence>
<dbReference type="EMBL" id="OBQD01000026">
    <property type="protein sequence ID" value="SOC47011.1"/>
    <property type="molecule type" value="Genomic_DNA"/>
</dbReference>
<dbReference type="Proteomes" id="UP000219167">
    <property type="component" value="Unassembled WGS sequence"/>
</dbReference>
<keyword evidence="2" id="KW-0560">Oxidoreductase</keyword>
<dbReference type="Gene3D" id="3.30.530.20">
    <property type="match status" value="1"/>
</dbReference>
<dbReference type="AlphaFoldDB" id="A0A285V3D0"/>
<evidence type="ECO:0000256" key="2">
    <source>
        <dbReference type="ARBA" id="ARBA00023002"/>
    </source>
</evidence>
<evidence type="ECO:0000256" key="1">
    <source>
        <dbReference type="ARBA" id="ARBA00022505"/>
    </source>
</evidence>
<sequence>MTRLETAGGLIGRTVERVEDAGLLTGRGRYIDDLPVRRDTAHLAILRSPHGHAEIRAIDTTAARALPGVVAVLTGEDVVRLTRSMTVGVKANVECWPIARDRVRYVGEPVALIVAENRYVAEDALDLIEVDYETLAAIVDPEKALAADAPVLHPSLGTNLINERNFRYGDPEAALATAAHRISIRIAYPRNSCTPIETYGVIAEYDAAEDAYDVTANFQGPFSIHAVISRALNVPGNRMRLRTPPDSGGSFGIKQGVFPYVILAAVAARVAGRPVKWIEDRLEHLTASVSATNRVTTLEAAVAADGRITALSWDQLEDCGAHLRAPEPATLYRMHGNMTGAYAIENVSIRNRVVLTNKTPTGLNRGFGGPQIYFALERLVNKIADKLGLDPLDVIRRNLVPADAFPYRTATGGLLDSGDYQTALDRACAEGGLEALQQRRDAARAEGRLYGIGYAAVVEPSVSNMGYITTVLTPEERAKAGPKNGAQAVATVAIDPLGSVTVKVASVPQGQGHRTVLAQVVAERLGLAMEAVRVNTELDTARDAWSIASGNYASRFAPAVAGAAALAADRIRARLAAIAAGQLNITADRVDFRAGKLFDRDNPDNAVSFGRVAAASHWAPGTLPEGTGQTIRETVFWTPDELQAPTAADGINSSLCHGFIFDFCGVEIDRTTGQVRIDRYVTMHDCGRILHPGMVDGQVRGGFAQAVGAALYEEYAYGGDGSFLTGTLADYLIPTVMETPEPLILHHETPSPFTPLGAKGVGEGNCMSTPVCIANAVADALGVEDIRLPLSPSRVSEWLYGEERPPTKPQDAAPVATGASGERMLTGSGSAEVTATRDSVWAMLLDPNTLKAIIPGAHEVRKVSNTHFRAEVTLGIGPVKGRYRADIRLSDMVAPEAVTLSGGTEGALGSGRGTGRVTLTETATGTRIDYRYEAAIGGKVASVGGRLLDGAARVVIGQFFQALARHAGGGAPPSAPAGLLQRLVALFRRRR</sequence>
<keyword evidence="6" id="KW-1185">Reference proteome</keyword>
<dbReference type="RefSeq" id="WP_097142818.1">
    <property type="nucleotide sequence ID" value="NZ_OBQD01000026.1"/>
</dbReference>
<dbReference type="SUPFAM" id="SSF55961">
    <property type="entry name" value="Bet v1-like"/>
    <property type="match status" value="1"/>
</dbReference>
<feature type="domain" description="Aldehyde oxidase/xanthine dehydrogenase a/b hammerhead" evidence="4">
    <location>
        <begin position="25"/>
        <end position="136"/>
    </location>
</feature>
<dbReference type="SUPFAM" id="SSF56003">
    <property type="entry name" value="Molybdenum cofactor-binding domain"/>
    <property type="match status" value="1"/>
</dbReference>
<dbReference type="InterPro" id="IPR010419">
    <property type="entry name" value="CO_DH_gsu"/>
</dbReference>
<feature type="region of interest" description="Disordered" evidence="3">
    <location>
        <begin position="801"/>
        <end position="831"/>
    </location>
</feature>
<protein>
    <submittedName>
        <fullName evidence="5">2-furoyl-CoA dehydrogenase large subunit</fullName>
    </submittedName>
</protein>
<dbReference type="Gene3D" id="3.30.365.10">
    <property type="entry name" value="Aldehyde oxidase/xanthine dehydrogenase, molybdopterin binding domain"/>
    <property type="match status" value="4"/>
</dbReference>
<evidence type="ECO:0000259" key="4">
    <source>
        <dbReference type="SMART" id="SM01008"/>
    </source>
</evidence>
<proteinExistence type="predicted"/>
<dbReference type="OrthoDB" id="9758509at2"/>
<dbReference type="InterPro" id="IPR037165">
    <property type="entry name" value="AldOxase/xan_DH_Mopterin-bd_sf"/>
</dbReference>
<accession>A0A285V3D0</accession>
<dbReference type="InterPro" id="IPR046867">
    <property type="entry name" value="AldOxase/xan_DH_MoCoBD2"/>
</dbReference>
<keyword evidence="1" id="KW-0500">Molybdenum</keyword>
<dbReference type="GO" id="GO:0005506">
    <property type="term" value="F:iron ion binding"/>
    <property type="evidence" value="ECO:0007669"/>
    <property type="project" value="InterPro"/>
</dbReference>
<dbReference type="GO" id="GO:0016491">
    <property type="term" value="F:oxidoreductase activity"/>
    <property type="evidence" value="ECO:0007669"/>
    <property type="project" value="UniProtKB-KW"/>
</dbReference>
<dbReference type="SMART" id="SM01008">
    <property type="entry name" value="Ald_Xan_dh_C"/>
    <property type="match status" value="1"/>
</dbReference>
<evidence type="ECO:0000313" key="5">
    <source>
        <dbReference type="EMBL" id="SOC47011.1"/>
    </source>
</evidence>
<dbReference type="Pfam" id="PF01315">
    <property type="entry name" value="Ald_Xan_dh_C"/>
    <property type="match status" value="1"/>
</dbReference>
<gene>
    <name evidence="5" type="ORF">SAMN05892877_12612</name>
</gene>
<dbReference type="CDD" id="cd05018">
    <property type="entry name" value="CoxG"/>
    <property type="match status" value="1"/>
</dbReference>
<name>A0A285V3D0_9HYPH</name>
<dbReference type="PANTHER" id="PTHR11908:SF132">
    <property type="entry name" value="ALDEHYDE OXIDASE 1-RELATED"/>
    <property type="match status" value="1"/>
</dbReference>
<dbReference type="InterPro" id="IPR008274">
    <property type="entry name" value="AldOxase/xan_DH_MoCoBD1"/>
</dbReference>
<dbReference type="Pfam" id="PF20256">
    <property type="entry name" value="MoCoBD_2"/>
    <property type="match status" value="1"/>
</dbReference>
<reference evidence="5 6" key="1">
    <citation type="submission" date="2017-08" db="EMBL/GenBank/DDBJ databases">
        <authorList>
            <person name="de Groot N.N."/>
        </authorList>
    </citation>
    <scope>NUCLEOTIDE SEQUENCE [LARGE SCALE GENOMIC DNA]</scope>
    <source>
        <strain evidence="5 6">JC85</strain>
    </source>
</reference>
<evidence type="ECO:0000256" key="3">
    <source>
        <dbReference type="SAM" id="MobiDB-lite"/>
    </source>
</evidence>
<dbReference type="InterPro" id="IPR023393">
    <property type="entry name" value="START-like_dom_sf"/>
</dbReference>
<dbReference type="Pfam" id="PF06240">
    <property type="entry name" value="COXG"/>
    <property type="match status" value="1"/>
</dbReference>
<organism evidence="5 6">
    <name type="scientific">Rhizobium subbaraonis</name>
    <dbReference type="NCBI Taxonomy" id="908946"/>
    <lineage>
        <taxon>Bacteria</taxon>
        <taxon>Pseudomonadati</taxon>
        <taxon>Pseudomonadota</taxon>
        <taxon>Alphaproteobacteria</taxon>
        <taxon>Hyphomicrobiales</taxon>
        <taxon>Rhizobiaceae</taxon>
        <taxon>Rhizobium/Agrobacterium group</taxon>
        <taxon>Rhizobium</taxon>
    </lineage>
</organism>